<dbReference type="InterPro" id="IPR036157">
    <property type="entry name" value="dUTPase-like_sf"/>
</dbReference>
<dbReference type="NCBIfam" id="TIGR00576">
    <property type="entry name" value="dut"/>
    <property type="match status" value="1"/>
</dbReference>
<feature type="domain" description="dUTPase-like" evidence="6">
    <location>
        <begin position="13"/>
        <end position="145"/>
    </location>
</feature>
<name>A0A832GNC4_9BACT</name>
<evidence type="ECO:0000256" key="3">
    <source>
        <dbReference type="ARBA" id="ARBA00022801"/>
    </source>
</evidence>
<evidence type="ECO:0000256" key="2">
    <source>
        <dbReference type="ARBA" id="ARBA00012379"/>
    </source>
</evidence>
<protein>
    <recommendedName>
        <fullName evidence="2">dUTP diphosphatase</fullName>
        <ecNumber evidence="2">3.6.1.23</ecNumber>
    </recommendedName>
</protein>
<evidence type="ECO:0000256" key="4">
    <source>
        <dbReference type="ARBA" id="ARBA00023080"/>
    </source>
</evidence>
<keyword evidence="3 7" id="KW-0378">Hydrolase</keyword>
<organism evidence="7">
    <name type="scientific">Caldimicrobium thiodismutans</name>
    <dbReference type="NCBI Taxonomy" id="1653476"/>
    <lineage>
        <taxon>Bacteria</taxon>
        <taxon>Pseudomonadati</taxon>
        <taxon>Thermodesulfobacteriota</taxon>
        <taxon>Thermodesulfobacteria</taxon>
        <taxon>Thermodesulfobacteriales</taxon>
        <taxon>Thermodesulfobacteriaceae</taxon>
        <taxon>Caldimicrobium</taxon>
    </lineage>
</organism>
<evidence type="ECO:0000256" key="1">
    <source>
        <dbReference type="ARBA" id="ARBA00006581"/>
    </source>
</evidence>
<evidence type="ECO:0000313" key="7">
    <source>
        <dbReference type="EMBL" id="HGV55545.1"/>
    </source>
</evidence>
<dbReference type="GO" id="GO:0004170">
    <property type="term" value="F:dUTP diphosphatase activity"/>
    <property type="evidence" value="ECO:0007669"/>
    <property type="project" value="UniProtKB-EC"/>
</dbReference>
<dbReference type="Gene3D" id="2.70.40.10">
    <property type="match status" value="1"/>
</dbReference>
<comment type="caution">
    <text evidence="7">The sequence shown here is derived from an EMBL/GenBank/DDBJ whole genome shotgun (WGS) entry which is preliminary data.</text>
</comment>
<dbReference type="PANTHER" id="PTHR11241">
    <property type="entry name" value="DEOXYURIDINE 5'-TRIPHOSPHATE NUCLEOTIDOHYDROLASE"/>
    <property type="match status" value="1"/>
</dbReference>
<comment type="similarity">
    <text evidence="1">Belongs to the dUTPase family.</text>
</comment>
<dbReference type="SUPFAM" id="SSF51283">
    <property type="entry name" value="dUTPase-like"/>
    <property type="match status" value="1"/>
</dbReference>
<dbReference type="PANTHER" id="PTHR11241:SF0">
    <property type="entry name" value="DEOXYURIDINE 5'-TRIPHOSPHATE NUCLEOTIDOHYDROLASE"/>
    <property type="match status" value="1"/>
</dbReference>
<dbReference type="InterPro" id="IPR029054">
    <property type="entry name" value="dUTPase-like"/>
</dbReference>
<dbReference type="AlphaFoldDB" id="A0A832GNC4"/>
<sequence>MVKVKIWRRDPRAKLPERSTQGSVGYDLFSLENVTVPPRGFVLIRTGLVIKTEPPFALFIFPRSSLFKKKKLIMPNSAGIIDFDYCGEEDEVMIPVVNLSDEEVLIQAHEKIAQAVFLKVTFPEIVEITKDQLSNTSRGGFGSTGGYK</sequence>
<evidence type="ECO:0000256" key="5">
    <source>
        <dbReference type="ARBA" id="ARBA00047686"/>
    </source>
</evidence>
<dbReference type="CDD" id="cd07557">
    <property type="entry name" value="trimeric_dUTPase"/>
    <property type="match status" value="1"/>
</dbReference>
<dbReference type="NCBIfam" id="NF001862">
    <property type="entry name" value="PRK00601.1"/>
    <property type="match status" value="1"/>
</dbReference>
<dbReference type="EMBL" id="DSZU01000098">
    <property type="protein sequence ID" value="HGV55545.1"/>
    <property type="molecule type" value="Genomic_DNA"/>
</dbReference>
<proteinExistence type="inferred from homology"/>
<dbReference type="GO" id="GO:0046081">
    <property type="term" value="P:dUTP catabolic process"/>
    <property type="evidence" value="ECO:0007669"/>
    <property type="project" value="InterPro"/>
</dbReference>
<dbReference type="GO" id="GO:0000287">
    <property type="term" value="F:magnesium ion binding"/>
    <property type="evidence" value="ECO:0007669"/>
    <property type="project" value="InterPro"/>
</dbReference>
<gene>
    <name evidence="7" type="ORF">ENT73_05615</name>
</gene>
<keyword evidence="4" id="KW-0546">Nucleotide metabolism</keyword>
<reference evidence="7" key="1">
    <citation type="journal article" date="2020" name="mSystems">
        <title>Genome- and Community-Level Interaction Insights into Carbon Utilization and Element Cycling Functions of Hydrothermarchaeota in Hydrothermal Sediment.</title>
        <authorList>
            <person name="Zhou Z."/>
            <person name="Liu Y."/>
            <person name="Xu W."/>
            <person name="Pan J."/>
            <person name="Luo Z.H."/>
            <person name="Li M."/>
        </authorList>
    </citation>
    <scope>NUCLEOTIDE SEQUENCE [LARGE SCALE GENOMIC DNA]</scope>
    <source>
        <strain evidence="7">SpSt-605</strain>
    </source>
</reference>
<dbReference type="InterPro" id="IPR033704">
    <property type="entry name" value="dUTPase_trimeric"/>
</dbReference>
<dbReference type="Pfam" id="PF00692">
    <property type="entry name" value="dUTPase"/>
    <property type="match status" value="1"/>
</dbReference>
<evidence type="ECO:0000259" key="6">
    <source>
        <dbReference type="Pfam" id="PF00692"/>
    </source>
</evidence>
<dbReference type="GO" id="GO:0006226">
    <property type="term" value="P:dUMP biosynthetic process"/>
    <property type="evidence" value="ECO:0007669"/>
    <property type="project" value="InterPro"/>
</dbReference>
<dbReference type="EC" id="3.6.1.23" evidence="2"/>
<dbReference type="InterPro" id="IPR008181">
    <property type="entry name" value="dUTPase"/>
</dbReference>
<accession>A0A832GNC4</accession>
<comment type="catalytic activity">
    <reaction evidence="5">
        <text>dUTP + H2O = dUMP + diphosphate + H(+)</text>
        <dbReference type="Rhea" id="RHEA:10248"/>
        <dbReference type="ChEBI" id="CHEBI:15377"/>
        <dbReference type="ChEBI" id="CHEBI:15378"/>
        <dbReference type="ChEBI" id="CHEBI:33019"/>
        <dbReference type="ChEBI" id="CHEBI:61555"/>
        <dbReference type="ChEBI" id="CHEBI:246422"/>
        <dbReference type="EC" id="3.6.1.23"/>
    </reaction>
</comment>